<dbReference type="EMBL" id="CP157355">
    <property type="protein sequence ID" value="XBM00142.1"/>
    <property type="molecule type" value="Genomic_DNA"/>
</dbReference>
<name>A0AAU7F8B2_9NEIS</name>
<evidence type="ECO:0000256" key="1">
    <source>
        <dbReference type="SAM" id="MobiDB-lite"/>
    </source>
</evidence>
<gene>
    <name evidence="2" type="ORF">ABHF33_13900</name>
</gene>
<evidence type="ECO:0000313" key="2">
    <source>
        <dbReference type="EMBL" id="XBM00142.1"/>
    </source>
</evidence>
<reference evidence="2" key="1">
    <citation type="submission" date="2024-05" db="EMBL/GenBank/DDBJ databases">
        <authorList>
            <person name="Yang L."/>
            <person name="Pan L."/>
        </authorList>
    </citation>
    <scope>NUCLEOTIDE SEQUENCE</scope>
    <source>
        <strain evidence="2">FCG-7</strain>
    </source>
</reference>
<dbReference type="KEGG" id="cmav:ABHF33_13900"/>
<feature type="region of interest" description="Disordered" evidence="1">
    <location>
        <begin position="87"/>
        <end position="112"/>
    </location>
</feature>
<accession>A0AAU7F8B2</accession>
<dbReference type="AlphaFoldDB" id="A0AAU7F8B2"/>
<sequence length="196" mass="20985">MVSIRVNTLQHIYSKTPLGQQAIASRSIPMLASERRVLILIDGERNIAELYQQLNHHDVLALVDQLQAKGLIRRIGGEDASPLVISAATPSQPSPAPSATRLPVPTPPPPALGQSAAIALDEATLHAVKSLMISSSQQGLGLMAARLVREIEDIRDAQTLKATMARWNMALRESRSAAAQADQLLQTAKALLPMAA</sequence>
<protein>
    <submittedName>
        <fullName evidence="2">Uncharacterized protein</fullName>
    </submittedName>
</protein>
<dbReference type="RefSeq" id="WP_348944507.1">
    <property type="nucleotide sequence ID" value="NZ_CP157355.1"/>
</dbReference>
<proteinExistence type="predicted"/>
<organism evidence="2">
    <name type="scientific">Chitinibacter mangrovi</name>
    <dbReference type="NCBI Taxonomy" id="3153927"/>
    <lineage>
        <taxon>Bacteria</taxon>
        <taxon>Pseudomonadati</taxon>
        <taxon>Pseudomonadota</taxon>
        <taxon>Betaproteobacteria</taxon>
        <taxon>Neisseriales</taxon>
        <taxon>Chitinibacteraceae</taxon>
        <taxon>Chitinibacter</taxon>
    </lineage>
</organism>